<dbReference type="GO" id="GO:0005634">
    <property type="term" value="C:nucleus"/>
    <property type="evidence" value="ECO:0007669"/>
    <property type="project" value="UniProtKB-SubCell"/>
</dbReference>
<comment type="caution">
    <text evidence="4">The sequence shown here is derived from an EMBL/GenBank/DDBJ whole genome shotgun (WGS) entry which is preliminary data.</text>
</comment>
<dbReference type="PANTHER" id="PTHR46765">
    <property type="entry name" value="P-LOOP CONTAINING NUCLEOSIDE TRIPHOSPHATE HYDROLASES SUPERFAMILY PROTEIN"/>
    <property type="match status" value="1"/>
</dbReference>
<keyword evidence="2" id="KW-0539">Nucleus</keyword>
<evidence type="ECO:0000256" key="3">
    <source>
        <dbReference type="SAM" id="MobiDB-lite"/>
    </source>
</evidence>
<name>A0A7J8EX90_ROUAE</name>
<evidence type="ECO:0000256" key="1">
    <source>
        <dbReference type="ARBA" id="ARBA00004123"/>
    </source>
</evidence>
<gene>
    <name evidence="4" type="ORF">HJG63_002881</name>
</gene>
<feature type="region of interest" description="Disordered" evidence="3">
    <location>
        <begin position="493"/>
        <end position="532"/>
    </location>
</feature>
<accession>A0A7J8EX90</accession>
<organism evidence="4 5">
    <name type="scientific">Rousettus aegyptiacus</name>
    <name type="common">Egyptian fruit bat</name>
    <name type="synonym">Pteropus aegyptiacus</name>
    <dbReference type="NCBI Taxonomy" id="9407"/>
    <lineage>
        <taxon>Eukaryota</taxon>
        <taxon>Metazoa</taxon>
        <taxon>Chordata</taxon>
        <taxon>Craniata</taxon>
        <taxon>Vertebrata</taxon>
        <taxon>Euteleostomi</taxon>
        <taxon>Mammalia</taxon>
        <taxon>Eutheria</taxon>
        <taxon>Laurasiatheria</taxon>
        <taxon>Chiroptera</taxon>
        <taxon>Yinpterochiroptera</taxon>
        <taxon>Pteropodoidea</taxon>
        <taxon>Pteropodidae</taxon>
        <taxon>Rousettinae</taxon>
        <taxon>Rousettus</taxon>
    </lineage>
</organism>
<evidence type="ECO:0000313" key="5">
    <source>
        <dbReference type="Proteomes" id="UP000593571"/>
    </source>
</evidence>
<sequence>MEDYEEEMHGVEDSFHSQFAAELEVLAELEGTAALSPSRSPRPNRGRIRLTFEEAIAGGDVATPCTPGGPSEYRKDSAKKRQLATNVQRDRPLLQSPRVKRPRLEAVKRLNFGLDEMEEPPLPDFSPQEITPPPSPEVLADLWGEGPMDIGADTSLIRTSPATRNPVLRRPPVLEDYINVTSTDGDRAFLVLRADPVGTGVQSPFLDIRWRGRGQLDLLGVSFASLKEQVNNERRQRLLEEAQQLSDTLHSLRSEEIEEEAQPLGALEEEPAKSQDDSQHCLWVDKFAPQHYTELLSDDFTNRCLLKWLKLWDLVVFGQERPARKPRPSVEPVRAGKEAIASSKWKSHVPRIAFPSSQQEAQNRTSRVQNLIQTLVSGITPATRSQTSPQALVLDTLCLLLDILVPKLRPVSTQLYSTREKQQLASLVGTMLAYSLTYRQERTPDGQYVYRLEPNVEEVCRFPELPARKPLTYQAKQLIAHEIEVEKMRRAEALARDRDSSQQVDGRPSKPENPQGDAGGKGIQPPTPRSHEQWLERILKRAAQEDQAERDFFGRVVVRRAAALSTKDTAPEVDAAERRMGTAVGRSDVWFRFKEGVSNAVRRSLHIRDLL</sequence>
<proteinExistence type="predicted"/>
<dbReference type="Gene3D" id="3.40.50.300">
    <property type="entry name" value="P-loop containing nucleotide triphosphate hydrolases"/>
    <property type="match status" value="1"/>
</dbReference>
<dbReference type="InterPro" id="IPR053016">
    <property type="entry name" value="CTF18-RFC_complex"/>
</dbReference>
<keyword evidence="5" id="KW-1185">Reference proteome</keyword>
<protein>
    <submittedName>
        <fullName evidence="4">Chromosome transmission fidelity factor 18</fullName>
    </submittedName>
</protein>
<dbReference type="EMBL" id="JACASE010000008">
    <property type="protein sequence ID" value="KAF6440124.1"/>
    <property type="molecule type" value="Genomic_DNA"/>
</dbReference>
<dbReference type="Proteomes" id="UP000593571">
    <property type="component" value="Unassembled WGS sequence"/>
</dbReference>
<reference evidence="4 5" key="1">
    <citation type="journal article" date="2020" name="Nature">
        <title>Six reference-quality genomes reveal evolution of bat adaptations.</title>
        <authorList>
            <person name="Jebb D."/>
            <person name="Huang Z."/>
            <person name="Pippel M."/>
            <person name="Hughes G.M."/>
            <person name="Lavrichenko K."/>
            <person name="Devanna P."/>
            <person name="Winkler S."/>
            <person name="Jermiin L.S."/>
            <person name="Skirmuntt E.C."/>
            <person name="Katzourakis A."/>
            <person name="Burkitt-Gray L."/>
            <person name="Ray D.A."/>
            <person name="Sullivan K.A.M."/>
            <person name="Roscito J.G."/>
            <person name="Kirilenko B.M."/>
            <person name="Davalos L.M."/>
            <person name="Corthals A.P."/>
            <person name="Power M.L."/>
            <person name="Jones G."/>
            <person name="Ransome R.D."/>
            <person name="Dechmann D.K.N."/>
            <person name="Locatelli A.G."/>
            <person name="Puechmaille S.J."/>
            <person name="Fedrigo O."/>
            <person name="Jarvis E.D."/>
            <person name="Hiller M."/>
            <person name="Vernes S.C."/>
            <person name="Myers E.W."/>
            <person name="Teeling E.C."/>
        </authorList>
    </citation>
    <scope>NUCLEOTIDE SEQUENCE [LARGE SCALE GENOMIC DNA]</scope>
    <source>
        <strain evidence="4">MRouAeg1</strain>
        <tissue evidence="4">Muscle</tissue>
    </source>
</reference>
<dbReference type="AlphaFoldDB" id="A0A7J8EX90"/>
<dbReference type="InterPro" id="IPR027417">
    <property type="entry name" value="P-loop_NTPase"/>
</dbReference>
<comment type="subcellular location">
    <subcellularLocation>
        <location evidence="1">Nucleus</location>
    </subcellularLocation>
</comment>
<evidence type="ECO:0000256" key="2">
    <source>
        <dbReference type="ARBA" id="ARBA00023242"/>
    </source>
</evidence>
<feature type="region of interest" description="Disordered" evidence="3">
    <location>
        <begin position="59"/>
        <end position="82"/>
    </location>
</feature>
<evidence type="ECO:0000313" key="4">
    <source>
        <dbReference type="EMBL" id="KAF6440124.1"/>
    </source>
</evidence>
<dbReference type="PANTHER" id="PTHR46765:SF1">
    <property type="entry name" value="P-LOOP CONTAINING NUCLEOSIDE TRIPHOSPHATE HYDROLASES SUPERFAMILY PROTEIN"/>
    <property type="match status" value="1"/>
</dbReference>